<sequence>MKFKILFLFLLTPMFYLKAQNKNKAEEYLGIPGPINIEKKAYNLVWSSHPNDVYFKQEYIESKENINKYNSMILIDFIKGNFNLKEVIDHKITELDEMKKINPIVNYQVLENNGEYILDFLISENSKDGKEILIAERNIYRYKLITNSTNNGLLLFAMSQRGYKENMDHFFKNLKANPTQLIEAVGNYKLPDIKIK</sequence>
<name>A0AAD0YRB1_CHRNA</name>
<dbReference type="RefSeq" id="WP_123859431.1">
    <property type="nucleotide sequence ID" value="NZ_CP033923.1"/>
</dbReference>
<proteinExistence type="predicted"/>
<evidence type="ECO:0000313" key="2">
    <source>
        <dbReference type="EMBL" id="AZA92693.1"/>
    </source>
</evidence>
<keyword evidence="3" id="KW-1185">Reference proteome</keyword>
<dbReference type="AlphaFoldDB" id="A0AAD0YRB1"/>
<gene>
    <name evidence="2" type="ORF">EG343_19900</name>
</gene>
<dbReference type="EMBL" id="CP033923">
    <property type="protein sequence ID" value="AZA92693.1"/>
    <property type="molecule type" value="Genomic_DNA"/>
</dbReference>
<feature type="chain" id="PRO_5042032077" evidence="1">
    <location>
        <begin position="20"/>
        <end position="196"/>
    </location>
</feature>
<reference evidence="2 3" key="1">
    <citation type="submission" date="2018-11" db="EMBL/GenBank/DDBJ databases">
        <title>Proposal to divide the Flavobacteriaceae and reorganize its genera based on Amino Acid Identity values calculated from whole genome sequences.</title>
        <authorList>
            <person name="Nicholson A.C."/>
            <person name="Gulvik C.A."/>
            <person name="Whitney A.M."/>
            <person name="Humrighouse B.W."/>
            <person name="Bell M."/>
            <person name="Holmes B."/>
            <person name="Steigerwalt A.G."/>
            <person name="Villarma A."/>
            <person name="Sheth M."/>
            <person name="Batra D."/>
            <person name="Pryor J."/>
            <person name="Bernardet J.-F."/>
            <person name="Hugo C."/>
            <person name="Kampfer P."/>
            <person name="Newman J."/>
            <person name="McQuiston J.R."/>
        </authorList>
    </citation>
    <scope>NUCLEOTIDE SEQUENCE [LARGE SCALE GENOMIC DNA]</scope>
    <source>
        <strain evidence="2 3">G0041</strain>
    </source>
</reference>
<protein>
    <submittedName>
        <fullName evidence="2">Uncharacterized protein</fullName>
    </submittedName>
</protein>
<dbReference type="KEGG" id="cnk:EG343_19900"/>
<keyword evidence="1" id="KW-0732">Signal</keyword>
<feature type="signal peptide" evidence="1">
    <location>
        <begin position="1"/>
        <end position="19"/>
    </location>
</feature>
<organism evidence="2 3">
    <name type="scientific">Chryseobacterium nakagawai</name>
    <dbReference type="NCBI Taxonomy" id="1241982"/>
    <lineage>
        <taxon>Bacteria</taxon>
        <taxon>Pseudomonadati</taxon>
        <taxon>Bacteroidota</taxon>
        <taxon>Flavobacteriia</taxon>
        <taxon>Flavobacteriales</taxon>
        <taxon>Weeksellaceae</taxon>
        <taxon>Chryseobacterium group</taxon>
        <taxon>Chryseobacterium</taxon>
    </lineage>
</organism>
<evidence type="ECO:0000256" key="1">
    <source>
        <dbReference type="SAM" id="SignalP"/>
    </source>
</evidence>
<accession>A0AAD0YRB1</accession>
<dbReference type="Proteomes" id="UP000278288">
    <property type="component" value="Chromosome"/>
</dbReference>
<evidence type="ECO:0000313" key="3">
    <source>
        <dbReference type="Proteomes" id="UP000278288"/>
    </source>
</evidence>